<dbReference type="InterPro" id="IPR036886">
    <property type="entry name" value="Villin_headpiece_dom_sf"/>
</dbReference>
<evidence type="ECO:0000259" key="3">
    <source>
        <dbReference type="PROSITE" id="PS51089"/>
    </source>
</evidence>
<dbReference type="InterPro" id="IPR011989">
    <property type="entry name" value="ARM-like"/>
</dbReference>
<evidence type="ECO:0000313" key="4">
    <source>
        <dbReference type="EMBL" id="KAJ6254655.1"/>
    </source>
</evidence>
<feature type="domain" description="HP" evidence="3">
    <location>
        <begin position="1217"/>
        <end position="1280"/>
    </location>
</feature>
<dbReference type="Proteomes" id="UP001150062">
    <property type="component" value="Unassembled WGS sequence"/>
</dbReference>
<gene>
    <name evidence="4" type="ORF">M0813_12257</name>
</gene>
<comment type="caution">
    <text evidence="4">The sequence shown here is derived from an EMBL/GenBank/DDBJ whole genome shotgun (WGS) entry which is preliminary data.</text>
</comment>
<dbReference type="EMBL" id="JAOAOG010000018">
    <property type="protein sequence ID" value="KAJ6254655.1"/>
    <property type="molecule type" value="Genomic_DNA"/>
</dbReference>
<dbReference type="PANTHER" id="PTHR13298">
    <property type="entry name" value="CYTOSOLIC REGULATOR PIANISSIMO"/>
    <property type="match status" value="1"/>
</dbReference>
<dbReference type="SMART" id="SM01307">
    <property type="entry name" value="RICTOR_M"/>
    <property type="match status" value="1"/>
</dbReference>
<dbReference type="SMART" id="SM01303">
    <property type="entry name" value="RasGEF_N_2"/>
    <property type="match status" value="1"/>
</dbReference>
<organism evidence="4 5">
    <name type="scientific">Anaeramoeba flamelloides</name>
    <dbReference type="NCBI Taxonomy" id="1746091"/>
    <lineage>
        <taxon>Eukaryota</taxon>
        <taxon>Metamonada</taxon>
        <taxon>Anaeramoebidae</taxon>
        <taxon>Anaeramoeba</taxon>
    </lineage>
</organism>
<evidence type="ECO:0000313" key="5">
    <source>
        <dbReference type="Proteomes" id="UP001150062"/>
    </source>
</evidence>
<dbReference type="InterPro" id="IPR029451">
    <property type="entry name" value="RICTOR_M"/>
</dbReference>
<dbReference type="Pfam" id="PF02209">
    <property type="entry name" value="VHP"/>
    <property type="match status" value="1"/>
</dbReference>
<dbReference type="Pfam" id="PF14664">
    <property type="entry name" value="RICTOR_N"/>
    <property type="match status" value="1"/>
</dbReference>
<dbReference type="InterPro" id="IPR029453">
    <property type="entry name" value="Rictor_IV"/>
</dbReference>
<feature type="region of interest" description="Disordered" evidence="2">
    <location>
        <begin position="906"/>
        <end position="932"/>
    </location>
</feature>
<dbReference type="PANTHER" id="PTHR13298:SF11">
    <property type="entry name" value="RAPAMYCIN-INSENSITIVE COMPANION OF MTOR"/>
    <property type="match status" value="1"/>
</dbReference>
<dbReference type="PROSITE" id="PS51089">
    <property type="entry name" value="HP"/>
    <property type="match status" value="1"/>
</dbReference>
<proteinExistence type="inferred from homology"/>
<keyword evidence="5" id="KW-1185">Reference proteome</keyword>
<evidence type="ECO:0000256" key="2">
    <source>
        <dbReference type="SAM" id="MobiDB-lite"/>
    </source>
</evidence>
<sequence>MNQEKIKYSETEKLKCFRLFLPLRNEETPLKKKIEIMNVIINGTEIFVDLLQKKQEILFDVLKTLRQLLQHKDSLVRTLSCRLIRKCSISAEILAHIEPFHMHFFIVRCLEQRSEFPLERIEALKIVYNWVQLSSETLPRAIVQSLIAISRHKIDPLRVSALLTLTEITLRNVELIAKCGGITIICECSIDPDLEHVQNVLLRCILALLNSPKKSQFIAEGDLNLILSPFISLFEQSITKESFLKFKASKKAIELLLRDWGGLIFLAKNPNGLKSFLSTLRLPSKKVKLFAIEMLYKLFFLEIPRKNSEQTKTRIARYSSMKKDVGASYKNIWGDINSIFPLKRSPYHNLLENYLAILLVSFMDVGLFEALVEVGKESSTSLSFYVSHFLSEVLHNSRHILSSRLCTILQSLPSLFEIAASFTDRPFIRVRASRMLSELDRFARKKKKKSAKDFHITLIVNSIKKNIKSKNVNKNINSNKLGIGMGIDDNDYDNDDREPYETTSQIIKDMKIRNDQILLDQEFDNKIKECKVISTEDHTKWNFHTIVELVQITENNQKYFENCLKNKFFKNLLNFFDPKSDQFCNIKRTIESLSYVAIGVQLLRLLLSNPDGFEFLKNSTFCSSLNEALIIENDGTSSNKSGMKRLFTPTRMSKTLTKEYFTLIGSMTQYDNGMNLLLSKKIIHELERIVKTKGRSDLALPIIISLDYNKSSMTQDLLADVLNYGSKLSRLQGIEHLKLLWRAGVNDFSTWAVEILVKQLHDKDQDIATAALDLLDECCIRSPKCFDTLVSCNPPDLEKFGMKGEKLLLCILSTQKGLSYLKQNGYFDEKLKYWVNEGCLDYVKDLDIYLSAIFDKKSFPNKGLKQVTLRPHFFGELAKTKQGIQILHKRQLLIKWFKILKNSIKKPNSASTSKSTSTSTTTSTSTSTSSTSIKTKKKINQINIDNKKIEQINIDKKKIDTNKKEEEIDNLQIRAILWTIGNISTSGLGYSAIEKYSPIEIITEMAINSNNLPIRATSLYVLGLMSSLDQVRLKLDELGWEYPKEKGRMIVIPMGENKKKFFNFPKVKYLGSYAKHSELNITLNFIGNKVQQQIFNNIRDLGNRITEEATTKNLLKLKAEYPEYFLEPYLFYRTYRILDFYRYRLNIRKLIHHLFKEVYFNEQIFQNFTNESLVSKETSKLNQKKSKKEKNEQDLSDLFILPNQQDLNKQQKQENENNGITLYSLERLRSLPRPNGVNSRNILHFLKLEDFQRAFGLTKEQFLKLPKWKQIHKRKEWGLN</sequence>
<comment type="similarity">
    <text evidence="1">Belongs to the RICTOR family.</text>
</comment>
<protein>
    <submittedName>
        <fullName evidence="4">Cytosolic regulator pianissimo</fullName>
    </submittedName>
</protein>
<dbReference type="SMART" id="SM01308">
    <property type="entry name" value="RICTOR_N"/>
    <property type="match status" value="1"/>
</dbReference>
<dbReference type="InterPro" id="IPR028267">
    <property type="entry name" value="Pianissimo_N"/>
</dbReference>
<dbReference type="SMART" id="SM01310">
    <property type="entry name" value="RICTOR_V"/>
    <property type="match status" value="1"/>
</dbReference>
<reference evidence="4" key="1">
    <citation type="submission" date="2022-08" db="EMBL/GenBank/DDBJ databases">
        <title>Novel sulfate-reducing endosymbionts in the free-living metamonad Anaeramoeba.</title>
        <authorList>
            <person name="Jerlstrom-Hultqvist J."/>
            <person name="Cepicka I."/>
            <person name="Gallot-Lavallee L."/>
            <person name="Salas-Leiva D."/>
            <person name="Curtis B.A."/>
            <person name="Zahonova K."/>
            <person name="Pipaliya S."/>
            <person name="Dacks J."/>
            <person name="Roger A.J."/>
        </authorList>
    </citation>
    <scope>NUCLEOTIDE SEQUENCE</scope>
    <source>
        <strain evidence="4">Schooner1</strain>
    </source>
</reference>
<dbReference type="InterPro" id="IPR029452">
    <property type="entry name" value="RICTOR_V"/>
</dbReference>
<dbReference type="Pfam" id="PF14663">
    <property type="entry name" value="RasGEF_N_2"/>
    <property type="match status" value="1"/>
</dbReference>
<dbReference type="Pfam" id="PF14666">
    <property type="entry name" value="RICTOR_M"/>
    <property type="match status" value="1"/>
</dbReference>
<dbReference type="InterPro" id="IPR028268">
    <property type="entry name" value="Pianissimo_fam"/>
</dbReference>
<dbReference type="SMART" id="SM00153">
    <property type="entry name" value="VHP"/>
    <property type="match status" value="1"/>
</dbReference>
<dbReference type="Gene3D" id="1.10.950.10">
    <property type="entry name" value="Villin headpiece domain"/>
    <property type="match status" value="1"/>
</dbReference>
<dbReference type="Pfam" id="PF14668">
    <property type="entry name" value="RICTOR_V"/>
    <property type="match status" value="1"/>
</dbReference>
<accession>A0ABQ8ZCQ9</accession>
<evidence type="ECO:0000256" key="1">
    <source>
        <dbReference type="ARBA" id="ARBA00008878"/>
    </source>
</evidence>
<name>A0ABQ8ZCQ9_9EUKA</name>
<dbReference type="SUPFAM" id="SSF47050">
    <property type="entry name" value="VHP, Villin headpiece domain"/>
    <property type="match status" value="1"/>
</dbReference>
<dbReference type="InterPro" id="IPR016024">
    <property type="entry name" value="ARM-type_fold"/>
</dbReference>
<dbReference type="Gene3D" id="1.25.10.10">
    <property type="entry name" value="Leucine-rich Repeat Variant"/>
    <property type="match status" value="1"/>
</dbReference>
<dbReference type="InterPro" id="IPR003128">
    <property type="entry name" value="Villin_headpiece"/>
</dbReference>
<dbReference type="SUPFAM" id="SSF48371">
    <property type="entry name" value="ARM repeat"/>
    <property type="match status" value="2"/>
</dbReference>